<protein>
    <submittedName>
        <fullName evidence="3">Uncharacterized protein</fullName>
    </submittedName>
</protein>
<organism evidence="3 4">
    <name type="scientific">Durusdinium trenchii</name>
    <dbReference type="NCBI Taxonomy" id="1381693"/>
    <lineage>
        <taxon>Eukaryota</taxon>
        <taxon>Sar</taxon>
        <taxon>Alveolata</taxon>
        <taxon>Dinophyceae</taxon>
        <taxon>Suessiales</taxon>
        <taxon>Symbiodiniaceae</taxon>
        <taxon>Durusdinium</taxon>
    </lineage>
</organism>
<accession>A0ABP0JUF6</accession>
<evidence type="ECO:0000313" key="4">
    <source>
        <dbReference type="Proteomes" id="UP001642484"/>
    </source>
</evidence>
<feature type="compositionally biased region" description="Basic and acidic residues" evidence="1">
    <location>
        <begin position="88"/>
        <end position="98"/>
    </location>
</feature>
<comment type="caution">
    <text evidence="3">The sequence shown here is derived from an EMBL/GenBank/DDBJ whole genome shotgun (WGS) entry which is preliminary data.</text>
</comment>
<proteinExistence type="predicted"/>
<sequence>MWRVLGRITAAANWWLLLLGRVLLHKPRGTKDCSISRCFDPNEEFRLRRVIEAIGTFRFETKIRALGQLILDRDLGSSDGLLTHTEREFFSESVEEPRTAPPTPQKATPEKIEKEDPLIEVRF</sequence>
<gene>
    <name evidence="3" type="ORF">CCMP2556_LOCUS13092</name>
</gene>
<feature type="compositionally biased region" description="Basic and acidic residues" evidence="1">
    <location>
        <begin position="108"/>
        <end position="123"/>
    </location>
</feature>
<evidence type="ECO:0000256" key="1">
    <source>
        <dbReference type="SAM" id="MobiDB-lite"/>
    </source>
</evidence>
<dbReference type="Proteomes" id="UP001642484">
    <property type="component" value="Unassembled WGS sequence"/>
</dbReference>
<keyword evidence="2" id="KW-0732">Signal</keyword>
<reference evidence="3 4" key="1">
    <citation type="submission" date="2024-02" db="EMBL/GenBank/DDBJ databases">
        <authorList>
            <person name="Chen Y."/>
            <person name="Shah S."/>
            <person name="Dougan E. K."/>
            <person name="Thang M."/>
            <person name="Chan C."/>
        </authorList>
    </citation>
    <scope>NUCLEOTIDE SEQUENCE [LARGE SCALE GENOMIC DNA]</scope>
</reference>
<dbReference type="EMBL" id="CAXAMN010006557">
    <property type="protein sequence ID" value="CAK9018017.1"/>
    <property type="molecule type" value="Genomic_DNA"/>
</dbReference>
<feature type="signal peptide" evidence="2">
    <location>
        <begin position="1"/>
        <end position="24"/>
    </location>
</feature>
<feature type="region of interest" description="Disordered" evidence="1">
    <location>
        <begin position="88"/>
        <end position="123"/>
    </location>
</feature>
<evidence type="ECO:0000313" key="3">
    <source>
        <dbReference type="EMBL" id="CAK9018017.1"/>
    </source>
</evidence>
<name>A0ABP0JUF6_9DINO</name>
<feature type="chain" id="PRO_5046532813" evidence="2">
    <location>
        <begin position="25"/>
        <end position="123"/>
    </location>
</feature>
<evidence type="ECO:0000256" key="2">
    <source>
        <dbReference type="SAM" id="SignalP"/>
    </source>
</evidence>
<keyword evidence="4" id="KW-1185">Reference proteome</keyword>